<dbReference type="SUPFAM" id="SSF51569">
    <property type="entry name" value="Aldolase"/>
    <property type="match status" value="1"/>
</dbReference>
<name>A0A3M7TMJ7_9BACI</name>
<sequence>MPLQIGGKMVGKESPMFIIAEIGVNHNGSYEMAKKLVIKACEAGADAVKFQTYETDALVSEEAALVNYQKKGMYSSQREMLKSYQLSKKEFKRLKVFCDKKGIVFLSTPFDVTSARLLKEMNVDAIKVGSGDLTYYHLLKELAGYKIPLILSSGMASLEEIRKAVSFLGNSAEVAILHCTSAYPAPFKDLHLNVIQTLKRVFNCPIGYSDHSLGLEVPFAVAAMGYNIIEKHFTLGRDLEGPDHQASLMPDEFARMVAGIRAIESALGSEEKVTRPSELETRILVRRGIYLNGDYPPGHVIHEEDLLFLRPEGNISASSYLDVIGKKLQVAKSSGDALRWTDLEMVSYDK</sequence>
<dbReference type="EMBL" id="RHIB01000003">
    <property type="protein sequence ID" value="RNA66765.1"/>
    <property type="molecule type" value="Genomic_DNA"/>
</dbReference>
<dbReference type="SUPFAM" id="SSF51269">
    <property type="entry name" value="AFP III-like domain"/>
    <property type="match status" value="1"/>
</dbReference>
<dbReference type="InterPro" id="IPR013974">
    <property type="entry name" value="SAF"/>
</dbReference>
<keyword evidence="3" id="KW-1185">Reference proteome</keyword>
<dbReference type="InterPro" id="IPR013785">
    <property type="entry name" value="Aldolase_TIM"/>
</dbReference>
<dbReference type="SMART" id="SM00858">
    <property type="entry name" value="SAF"/>
    <property type="match status" value="1"/>
</dbReference>
<evidence type="ECO:0000313" key="2">
    <source>
        <dbReference type="EMBL" id="RNA66765.1"/>
    </source>
</evidence>
<accession>A0A3M7TMJ7</accession>
<gene>
    <name evidence="2" type="ORF">EBO34_16260</name>
</gene>
<dbReference type="InterPro" id="IPR013132">
    <property type="entry name" value="PseI/NeuA/B-like_N"/>
</dbReference>
<dbReference type="Gene3D" id="3.20.20.70">
    <property type="entry name" value="Aldolase class I"/>
    <property type="match status" value="1"/>
</dbReference>
<organism evidence="2 3">
    <name type="scientific">Alteribacter keqinensis</name>
    <dbReference type="NCBI Taxonomy" id="2483800"/>
    <lineage>
        <taxon>Bacteria</taxon>
        <taxon>Bacillati</taxon>
        <taxon>Bacillota</taxon>
        <taxon>Bacilli</taxon>
        <taxon>Bacillales</taxon>
        <taxon>Bacillaceae</taxon>
        <taxon>Alteribacter</taxon>
    </lineage>
</organism>
<dbReference type="CDD" id="cd11615">
    <property type="entry name" value="SAF_NeuB_like"/>
    <property type="match status" value="1"/>
</dbReference>
<dbReference type="Proteomes" id="UP000278746">
    <property type="component" value="Unassembled WGS sequence"/>
</dbReference>
<dbReference type="OrthoDB" id="9814210at2"/>
<dbReference type="InterPro" id="IPR006190">
    <property type="entry name" value="SAF_AFP_Neu5Ac"/>
</dbReference>
<dbReference type="RefSeq" id="WP_122900536.1">
    <property type="nucleotide sequence ID" value="NZ_RHIB01000003.1"/>
</dbReference>
<dbReference type="Pfam" id="PF03102">
    <property type="entry name" value="NeuB"/>
    <property type="match status" value="1"/>
</dbReference>
<comment type="caution">
    <text evidence="2">The sequence shown here is derived from an EMBL/GenBank/DDBJ whole genome shotgun (WGS) entry which is preliminary data.</text>
</comment>
<evidence type="ECO:0000313" key="3">
    <source>
        <dbReference type="Proteomes" id="UP000278746"/>
    </source>
</evidence>
<reference evidence="2 3" key="1">
    <citation type="submission" date="2018-10" db="EMBL/GenBank/DDBJ databases">
        <title>Bacillus Keqinensis sp. nov., a moderately halophilic bacterium isolated from a saline-alkaline lake.</title>
        <authorList>
            <person name="Wang H."/>
        </authorList>
    </citation>
    <scope>NUCLEOTIDE SEQUENCE [LARGE SCALE GENOMIC DNA]</scope>
    <source>
        <strain evidence="2 3">KQ-3</strain>
    </source>
</reference>
<dbReference type="PANTHER" id="PTHR42966">
    <property type="entry name" value="N-ACETYLNEURAMINATE SYNTHASE"/>
    <property type="match status" value="1"/>
</dbReference>
<dbReference type="InterPro" id="IPR036732">
    <property type="entry name" value="AFP_Neu5c_C_sf"/>
</dbReference>
<feature type="domain" description="AFP-like" evidence="1">
    <location>
        <begin position="288"/>
        <end position="346"/>
    </location>
</feature>
<dbReference type="GO" id="GO:0016051">
    <property type="term" value="P:carbohydrate biosynthetic process"/>
    <property type="evidence" value="ECO:0007669"/>
    <property type="project" value="InterPro"/>
</dbReference>
<dbReference type="InterPro" id="IPR057736">
    <property type="entry name" value="SAF_PseI/NeuA/NeuB"/>
</dbReference>
<dbReference type="Gene3D" id="3.90.1210.10">
    <property type="entry name" value="Antifreeze-like/N-acetylneuraminic acid synthase C-terminal domain"/>
    <property type="match status" value="1"/>
</dbReference>
<protein>
    <submittedName>
        <fullName evidence="2">N-acetylneuraminate synthase</fullName>
    </submittedName>
</protein>
<dbReference type="PROSITE" id="PS50844">
    <property type="entry name" value="AFP_LIKE"/>
    <property type="match status" value="1"/>
</dbReference>
<dbReference type="Pfam" id="PF08666">
    <property type="entry name" value="SAF"/>
    <property type="match status" value="1"/>
</dbReference>
<dbReference type="PANTHER" id="PTHR42966:SF1">
    <property type="entry name" value="SIALIC ACID SYNTHASE"/>
    <property type="match status" value="1"/>
</dbReference>
<dbReference type="AlphaFoldDB" id="A0A3M7TMJ7"/>
<proteinExistence type="predicted"/>
<evidence type="ECO:0000259" key="1">
    <source>
        <dbReference type="PROSITE" id="PS50844"/>
    </source>
</evidence>
<dbReference type="GO" id="GO:0047444">
    <property type="term" value="F:N-acylneuraminate-9-phosphate synthase activity"/>
    <property type="evidence" value="ECO:0007669"/>
    <property type="project" value="TreeGrafter"/>
</dbReference>
<dbReference type="InterPro" id="IPR051690">
    <property type="entry name" value="PseI-like"/>
</dbReference>